<gene>
    <name evidence="7" type="ORF">AOQ84DRAFT_365181</name>
</gene>
<dbReference type="Gene3D" id="1.20.5.3600">
    <property type="match status" value="1"/>
</dbReference>
<evidence type="ECO:0000256" key="4">
    <source>
        <dbReference type="ARBA" id="ARBA00023242"/>
    </source>
</evidence>
<evidence type="ECO:0000313" key="8">
    <source>
        <dbReference type="Proteomes" id="UP000250140"/>
    </source>
</evidence>
<dbReference type="InterPro" id="IPR025712">
    <property type="entry name" value="Nup54_alpha-helical_dom"/>
</dbReference>
<feature type="domain" description="Nucleoporin Nup54 alpha-helical" evidence="6">
    <location>
        <begin position="187"/>
        <end position="323"/>
    </location>
</feature>
<evidence type="ECO:0000256" key="2">
    <source>
        <dbReference type="ARBA" id="ARBA00022448"/>
    </source>
</evidence>
<dbReference type="Pfam" id="PF13874">
    <property type="entry name" value="Nup54"/>
    <property type="match status" value="1"/>
</dbReference>
<keyword evidence="8" id="KW-1185">Reference proteome</keyword>
<protein>
    <recommendedName>
        <fullName evidence="6">Nucleoporin Nup54 alpha-helical domain-containing protein</fullName>
    </recommendedName>
</protein>
<keyword evidence="4" id="KW-0539">Nucleus</keyword>
<dbReference type="GO" id="GO:0006607">
    <property type="term" value="P:NLS-bearing protein import into nucleus"/>
    <property type="evidence" value="ECO:0007669"/>
    <property type="project" value="TreeGrafter"/>
</dbReference>
<dbReference type="OrthoDB" id="6162375at2759"/>
<accession>A0A8E2JRU0</accession>
<dbReference type="PANTHER" id="PTHR13000:SF0">
    <property type="entry name" value="NUCLEOPORIN P54"/>
    <property type="match status" value="1"/>
</dbReference>
<feature type="region of interest" description="Disordered" evidence="5">
    <location>
        <begin position="1"/>
        <end position="108"/>
    </location>
</feature>
<keyword evidence="3" id="KW-0906">Nuclear pore complex</keyword>
<dbReference type="Gene3D" id="1.20.5.490">
    <property type="entry name" value="Single helix bin"/>
    <property type="match status" value="1"/>
</dbReference>
<proteinExistence type="predicted"/>
<evidence type="ECO:0000259" key="6">
    <source>
        <dbReference type="Pfam" id="PF13874"/>
    </source>
</evidence>
<keyword evidence="3" id="KW-0653">Protein transport</keyword>
<name>A0A8E2JRU0_9PEZI</name>
<comment type="subcellular location">
    <subcellularLocation>
        <location evidence="1">Nucleus</location>
        <location evidence="1">Nuclear pore complex</location>
    </subcellularLocation>
</comment>
<keyword evidence="3" id="KW-0509">mRNA transport</keyword>
<feature type="compositionally biased region" description="Polar residues" evidence="5">
    <location>
        <begin position="392"/>
        <end position="402"/>
    </location>
</feature>
<dbReference type="GO" id="GO:0017056">
    <property type="term" value="F:structural constituent of nuclear pore"/>
    <property type="evidence" value="ECO:0007669"/>
    <property type="project" value="TreeGrafter"/>
</dbReference>
<dbReference type="InterPro" id="IPR024864">
    <property type="entry name" value="Nup54/Nup57/Nup44"/>
</dbReference>
<keyword evidence="3" id="KW-0811">Translocation</keyword>
<feature type="region of interest" description="Disordered" evidence="5">
    <location>
        <begin position="376"/>
        <end position="402"/>
    </location>
</feature>
<feature type="compositionally biased region" description="Polar residues" evidence="5">
    <location>
        <begin position="17"/>
        <end position="81"/>
    </location>
</feature>
<feature type="compositionally biased region" description="Polar residues" evidence="5">
    <location>
        <begin position="91"/>
        <end position="104"/>
    </location>
</feature>
<feature type="compositionally biased region" description="Polar residues" evidence="5">
    <location>
        <begin position="1"/>
        <end position="10"/>
    </location>
</feature>
<sequence length="402" mass="44303">MFGTQQQQAPKQFGTLFGSSTAPSGGLFASTNQPQQSGSLFGSTQAPQPQQGTSMFGPTLGVGSQQSNTGSFGSSQQNQGANLFKPAPAFSNPTQQQQHSSSIFGGNLMPAPSLGSVLGSSQQQLPQLRQSTLFKPFESASGPREKPIPEQMGILVDKWNPQSPNCDFQAYCYNQVPVDHVPFYGPGPHEDEKKWEEALAKKPSEGSIPVFVRGFQEVAQRLNTQAQAVVHLQNRLHEINDSLTAMMQNHDLVIAVRAAEAKRRHIAFTQRCLALATKVQILRNRGYAMDTAEEELKKKLIELEKKAFDPILGGRQEEIWARMSAVRARASLLQEESEKMGKNLENGDTESLDEEGMKKVKKVDGYDSQLSHLKQELDQIKTDHEEWEKASKPTNNGHTSGR</sequence>
<keyword evidence="2" id="KW-0813">Transport</keyword>
<dbReference type="InterPro" id="IPR025574">
    <property type="entry name" value="Nucleoporin_FG_rpt"/>
</dbReference>
<dbReference type="PANTHER" id="PTHR13000">
    <property type="entry name" value="NUCLEOPORIN P54"/>
    <property type="match status" value="1"/>
</dbReference>
<feature type="compositionally biased region" description="Basic and acidic residues" evidence="5">
    <location>
        <begin position="376"/>
        <end position="391"/>
    </location>
</feature>
<evidence type="ECO:0000313" key="7">
    <source>
        <dbReference type="EMBL" id="OCL07184.1"/>
    </source>
</evidence>
<dbReference type="EMBL" id="KV749920">
    <property type="protein sequence ID" value="OCL07184.1"/>
    <property type="molecule type" value="Genomic_DNA"/>
</dbReference>
<feature type="region of interest" description="Disordered" evidence="5">
    <location>
        <begin position="336"/>
        <end position="357"/>
    </location>
</feature>
<dbReference type="GO" id="GO:0036228">
    <property type="term" value="P:protein localization to nuclear inner membrane"/>
    <property type="evidence" value="ECO:0007669"/>
    <property type="project" value="TreeGrafter"/>
</dbReference>
<dbReference type="AlphaFoldDB" id="A0A8E2JRU0"/>
<dbReference type="GO" id="GO:0006999">
    <property type="term" value="P:nuclear pore organization"/>
    <property type="evidence" value="ECO:0007669"/>
    <property type="project" value="TreeGrafter"/>
</dbReference>
<reference evidence="7 8" key="1">
    <citation type="journal article" date="2016" name="Nat. Commun.">
        <title>Ectomycorrhizal ecology is imprinted in the genome of the dominant symbiotic fungus Cenococcum geophilum.</title>
        <authorList>
            <consortium name="DOE Joint Genome Institute"/>
            <person name="Peter M."/>
            <person name="Kohler A."/>
            <person name="Ohm R.A."/>
            <person name="Kuo A."/>
            <person name="Krutzmann J."/>
            <person name="Morin E."/>
            <person name="Arend M."/>
            <person name="Barry K.W."/>
            <person name="Binder M."/>
            <person name="Choi C."/>
            <person name="Clum A."/>
            <person name="Copeland A."/>
            <person name="Grisel N."/>
            <person name="Haridas S."/>
            <person name="Kipfer T."/>
            <person name="LaButti K."/>
            <person name="Lindquist E."/>
            <person name="Lipzen A."/>
            <person name="Maire R."/>
            <person name="Meier B."/>
            <person name="Mihaltcheva S."/>
            <person name="Molinier V."/>
            <person name="Murat C."/>
            <person name="Poggeler S."/>
            <person name="Quandt C.A."/>
            <person name="Sperisen C."/>
            <person name="Tritt A."/>
            <person name="Tisserant E."/>
            <person name="Crous P.W."/>
            <person name="Henrissat B."/>
            <person name="Nehls U."/>
            <person name="Egli S."/>
            <person name="Spatafora J.W."/>
            <person name="Grigoriev I.V."/>
            <person name="Martin F.M."/>
        </authorList>
    </citation>
    <scope>NUCLEOTIDE SEQUENCE [LARGE SCALE GENOMIC DNA]</scope>
    <source>
        <strain evidence="7 8">CBS 207.34</strain>
    </source>
</reference>
<organism evidence="7 8">
    <name type="scientific">Glonium stellatum</name>
    <dbReference type="NCBI Taxonomy" id="574774"/>
    <lineage>
        <taxon>Eukaryota</taxon>
        <taxon>Fungi</taxon>
        <taxon>Dikarya</taxon>
        <taxon>Ascomycota</taxon>
        <taxon>Pezizomycotina</taxon>
        <taxon>Dothideomycetes</taxon>
        <taxon>Pleosporomycetidae</taxon>
        <taxon>Gloniales</taxon>
        <taxon>Gloniaceae</taxon>
        <taxon>Glonium</taxon>
    </lineage>
</organism>
<evidence type="ECO:0000256" key="3">
    <source>
        <dbReference type="ARBA" id="ARBA00023132"/>
    </source>
</evidence>
<dbReference type="Pfam" id="PF13634">
    <property type="entry name" value="Nucleoporin_FG"/>
    <property type="match status" value="2"/>
</dbReference>
<evidence type="ECO:0000256" key="5">
    <source>
        <dbReference type="SAM" id="MobiDB-lite"/>
    </source>
</evidence>
<dbReference type="Proteomes" id="UP000250140">
    <property type="component" value="Unassembled WGS sequence"/>
</dbReference>
<evidence type="ECO:0000256" key="1">
    <source>
        <dbReference type="ARBA" id="ARBA00004567"/>
    </source>
</evidence>
<dbReference type="GO" id="GO:0044613">
    <property type="term" value="C:nuclear pore central transport channel"/>
    <property type="evidence" value="ECO:0007669"/>
    <property type="project" value="TreeGrafter"/>
</dbReference>